<gene>
    <name evidence="2" type="ORF">BC6307_01385</name>
</gene>
<name>A0A223KKK8_9BACI</name>
<evidence type="ECO:0000313" key="2">
    <source>
        <dbReference type="EMBL" id="AST90029.1"/>
    </source>
</evidence>
<feature type="transmembrane region" description="Helical" evidence="1">
    <location>
        <begin position="32"/>
        <end position="53"/>
    </location>
</feature>
<evidence type="ECO:0000256" key="1">
    <source>
        <dbReference type="SAM" id="Phobius"/>
    </source>
</evidence>
<dbReference type="Proteomes" id="UP000215224">
    <property type="component" value="Chromosome"/>
</dbReference>
<protein>
    <submittedName>
        <fullName evidence="2">Uncharacterized protein</fullName>
    </submittedName>
</protein>
<keyword evidence="3" id="KW-1185">Reference proteome</keyword>
<sequence>MDRFLYLFGIVVFFFSFIFFVMNFFTGYDGTAIIFSVLAMLNASIAIGVSEILTRTKKLK</sequence>
<keyword evidence="1" id="KW-0812">Transmembrane</keyword>
<keyword evidence="1" id="KW-0472">Membrane</keyword>
<accession>A0A223KKK8</accession>
<dbReference type="RefSeq" id="WP_066413919.1">
    <property type="nucleotide sequence ID" value="NZ_CP018866.1"/>
</dbReference>
<proteinExistence type="predicted"/>
<reference evidence="2 3" key="1">
    <citation type="submission" date="2016-12" db="EMBL/GenBank/DDBJ databases">
        <title>The whole genome sequencing and assembly of Bacillus cohnii DSM 6307T strain.</title>
        <authorList>
            <person name="Lee Y.-J."/>
            <person name="Yi H."/>
            <person name="Bahn Y.-S."/>
            <person name="Kim J.F."/>
            <person name="Lee D.-W."/>
        </authorList>
    </citation>
    <scope>NUCLEOTIDE SEQUENCE [LARGE SCALE GENOMIC DNA]</scope>
    <source>
        <strain evidence="2 3">DSM 6307</strain>
    </source>
</reference>
<dbReference type="EMBL" id="CP018866">
    <property type="protein sequence ID" value="AST90029.1"/>
    <property type="molecule type" value="Genomic_DNA"/>
</dbReference>
<dbReference type="AlphaFoldDB" id="A0A223KKK8"/>
<organism evidence="2 3">
    <name type="scientific">Sutcliffiella cohnii</name>
    <dbReference type="NCBI Taxonomy" id="33932"/>
    <lineage>
        <taxon>Bacteria</taxon>
        <taxon>Bacillati</taxon>
        <taxon>Bacillota</taxon>
        <taxon>Bacilli</taxon>
        <taxon>Bacillales</taxon>
        <taxon>Bacillaceae</taxon>
        <taxon>Sutcliffiella</taxon>
    </lineage>
</organism>
<evidence type="ECO:0000313" key="3">
    <source>
        <dbReference type="Proteomes" id="UP000215224"/>
    </source>
</evidence>
<feature type="transmembrane region" description="Helical" evidence="1">
    <location>
        <begin position="5"/>
        <end position="26"/>
    </location>
</feature>
<dbReference type="KEGG" id="bcoh:BC6307_01385"/>
<keyword evidence="1" id="KW-1133">Transmembrane helix</keyword>